<dbReference type="InterPro" id="IPR012677">
    <property type="entry name" value="Nucleotide-bd_a/b_plait_sf"/>
</dbReference>
<evidence type="ECO:0000259" key="6">
    <source>
        <dbReference type="PROSITE" id="PS50102"/>
    </source>
</evidence>
<dbReference type="InterPro" id="IPR000504">
    <property type="entry name" value="RRM_dom"/>
</dbReference>
<protein>
    <submittedName>
        <fullName evidence="7">RNA recognition motif protein</fullName>
    </submittedName>
</protein>
<dbReference type="PANTHER" id="PTHR46754">
    <property type="entry name" value="MKI67 FHA DOMAIN-INTERACTING NUCLEOLAR PHOSPHOPROTEIN"/>
    <property type="match status" value="1"/>
</dbReference>
<dbReference type="GO" id="GO:0003723">
    <property type="term" value="F:RNA binding"/>
    <property type="evidence" value="ECO:0007669"/>
    <property type="project" value="UniProtKB-UniRule"/>
</dbReference>
<keyword evidence="2 4" id="KW-0694">RNA-binding</keyword>
<evidence type="ECO:0000313" key="8">
    <source>
        <dbReference type="Proteomes" id="UP000009168"/>
    </source>
</evidence>
<dbReference type="SUPFAM" id="SSF54928">
    <property type="entry name" value="RNA-binding domain, RBD"/>
    <property type="match status" value="1"/>
</dbReference>
<dbReference type="RefSeq" id="XP_001023873.1">
    <property type="nucleotide sequence ID" value="XM_001023873.3"/>
</dbReference>
<dbReference type="HOGENOM" id="CLU_981705_0_0_1"/>
<evidence type="ECO:0000256" key="3">
    <source>
        <dbReference type="ARBA" id="ARBA00023242"/>
    </source>
</evidence>
<gene>
    <name evidence="7" type="ORF">TTHERM_00248430</name>
</gene>
<organism evidence="7 8">
    <name type="scientific">Tetrahymena thermophila (strain SB210)</name>
    <dbReference type="NCBI Taxonomy" id="312017"/>
    <lineage>
        <taxon>Eukaryota</taxon>
        <taxon>Sar</taxon>
        <taxon>Alveolata</taxon>
        <taxon>Ciliophora</taxon>
        <taxon>Intramacronucleata</taxon>
        <taxon>Oligohymenophorea</taxon>
        <taxon>Hymenostomatida</taxon>
        <taxon>Tetrahymenina</taxon>
        <taxon>Tetrahymenidae</taxon>
        <taxon>Tetrahymena</taxon>
    </lineage>
</organism>
<evidence type="ECO:0000313" key="7">
    <source>
        <dbReference type="EMBL" id="EAS03627.1"/>
    </source>
</evidence>
<evidence type="ECO:0000256" key="2">
    <source>
        <dbReference type="ARBA" id="ARBA00022884"/>
    </source>
</evidence>
<dbReference type="SMART" id="SM00360">
    <property type="entry name" value="RRM"/>
    <property type="match status" value="1"/>
</dbReference>
<evidence type="ECO:0000256" key="4">
    <source>
        <dbReference type="PROSITE-ProRule" id="PRU00176"/>
    </source>
</evidence>
<feature type="compositionally biased region" description="Basic and acidic residues" evidence="5">
    <location>
        <begin position="1"/>
        <end position="19"/>
    </location>
</feature>
<proteinExistence type="predicted"/>
<sequence>MGKQLDKKKPAVQNKDKKEKKTMKQQKKHKKDEKQVKDSQIKIGPTKKIAKLTKEAVIKKDGEKKSKDEKKPVSTEPLVQLRDNVKDSLAFVKKKQVDQNALKKAVKRLEDKANRVPIKDTPQNCTIYVGHLPYGLLEEQLKTYFEQYGTIVNIKVARSRKTARSKGFAFIQFEQPEVAAIAAKAMNGHMVLGKVLEVHVLQQDQKNPFSFKYGKKQFKFINWKRIFIKQKNSEKDPEEVKKGVEKLLKNEEKKRDNLKKLGIDYEFPGFKAIVDGKTVIEADD</sequence>
<dbReference type="InParanoid" id="Q245K5"/>
<dbReference type="Pfam" id="PF00076">
    <property type="entry name" value="RRM_1"/>
    <property type="match status" value="1"/>
</dbReference>
<comment type="subcellular location">
    <subcellularLocation>
        <location evidence="1">Nucleus</location>
        <location evidence="1">Nucleolus</location>
    </subcellularLocation>
</comment>
<keyword evidence="3" id="KW-0539">Nucleus</keyword>
<dbReference type="PROSITE" id="PS50102">
    <property type="entry name" value="RRM"/>
    <property type="match status" value="1"/>
</dbReference>
<reference evidence="8" key="1">
    <citation type="journal article" date="2006" name="PLoS Biol.">
        <title>Macronuclear genome sequence of the ciliate Tetrahymena thermophila, a model eukaryote.</title>
        <authorList>
            <person name="Eisen J.A."/>
            <person name="Coyne R.S."/>
            <person name="Wu M."/>
            <person name="Wu D."/>
            <person name="Thiagarajan M."/>
            <person name="Wortman J.R."/>
            <person name="Badger J.H."/>
            <person name="Ren Q."/>
            <person name="Amedeo P."/>
            <person name="Jones K.M."/>
            <person name="Tallon L.J."/>
            <person name="Delcher A.L."/>
            <person name="Salzberg S.L."/>
            <person name="Silva J.C."/>
            <person name="Haas B.J."/>
            <person name="Majoros W.H."/>
            <person name="Farzad M."/>
            <person name="Carlton J.M."/>
            <person name="Smith R.K. Jr."/>
            <person name="Garg J."/>
            <person name="Pearlman R.E."/>
            <person name="Karrer K.M."/>
            <person name="Sun L."/>
            <person name="Manning G."/>
            <person name="Elde N.C."/>
            <person name="Turkewitz A.P."/>
            <person name="Asai D.J."/>
            <person name="Wilkes D.E."/>
            <person name="Wang Y."/>
            <person name="Cai H."/>
            <person name="Collins K."/>
            <person name="Stewart B.A."/>
            <person name="Lee S.R."/>
            <person name="Wilamowska K."/>
            <person name="Weinberg Z."/>
            <person name="Ruzzo W.L."/>
            <person name="Wloga D."/>
            <person name="Gaertig J."/>
            <person name="Frankel J."/>
            <person name="Tsao C.-C."/>
            <person name="Gorovsky M.A."/>
            <person name="Keeling P.J."/>
            <person name="Waller R.F."/>
            <person name="Patron N.J."/>
            <person name="Cherry J.M."/>
            <person name="Stover N.A."/>
            <person name="Krieger C.J."/>
            <person name="del Toro C."/>
            <person name="Ryder H.F."/>
            <person name="Williamson S.C."/>
            <person name="Barbeau R.A."/>
            <person name="Hamilton E.P."/>
            <person name="Orias E."/>
        </authorList>
    </citation>
    <scope>NUCLEOTIDE SEQUENCE [LARGE SCALE GENOMIC DNA]</scope>
    <source>
        <strain evidence="8">SB210</strain>
    </source>
</reference>
<dbReference type="OrthoDB" id="21467at2759"/>
<dbReference type="STRING" id="312017.Q245K5"/>
<accession>Q245K5</accession>
<evidence type="ECO:0000256" key="5">
    <source>
        <dbReference type="SAM" id="MobiDB-lite"/>
    </source>
</evidence>
<dbReference type="EMBL" id="GG662474">
    <property type="protein sequence ID" value="EAS03627.1"/>
    <property type="molecule type" value="Genomic_DNA"/>
</dbReference>
<feature type="compositionally biased region" description="Basic residues" evidence="5">
    <location>
        <begin position="20"/>
        <end position="31"/>
    </location>
</feature>
<keyword evidence="8" id="KW-1185">Reference proteome</keyword>
<name>Q245K5_TETTS</name>
<dbReference type="AlphaFoldDB" id="Q245K5"/>
<dbReference type="Proteomes" id="UP000009168">
    <property type="component" value="Unassembled WGS sequence"/>
</dbReference>
<evidence type="ECO:0000256" key="1">
    <source>
        <dbReference type="ARBA" id="ARBA00004604"/>
    </source>
</evidence>
<dbReference type="Gene3D" id="3.30.70.330">
    <property type="match status" value="1"/>
</dbReference>
<feature type="domain" description="RRM" evidence="6">
    <location>
        <begin position="125"/>
        <end position="203"/>
    </location>
</feature>
<dbReference type="KEGG" id="tet:TTHERM_00248430"/>
<dbReference type="OMA" id="MIARICC"/>
<feature type="region of interest" description="Disordered" evidence="5">
    <location>
        <begin position="1"/>
        <end position="79"/>
    </location>
</feature>
<dbReference type="eggNOG" id="KOG4208">
    <property type="taxonomic scope" value="Eukaryota"/>
</dbReference>
<dbReference type="GeneID" id="7824060"/>
<dbReference type="GO" id="GO:0005730">
    <property type="term" value="C:nucleolus"/>
    <property type="evidence" value="ECO:0007669"/>
    <property type="project" value="UniProtKB-SubCell"/>
</dbReference>
<dbReference type="FunCoup" id="Q245K5">
    <property type="interactions" value="148"/>
</dbReference>
<dbReference type="InterPro" id="IPR035979">
    <property type="entry name" value="RBD_domain_sf"/>
</dbReference>
<feature type="compositionally biased region" description="Basic and acidic residues" evidence="5">
    <location>
        <begin position="52"/>
        <end position="73"/>
    </location>
</feature>